<gene>
    <name evidence="3" type="ORF">NADFUDRAFT_49622</name>
</gene>
<evidence type="ECO:0000256" key="1">
    <source>
        <dbReference type="ARBA" id="ARBA00022679"/>
    </source>
</evidence>
<dbReference type="EMBL" id="KV454407">
    <property type="protein sequence ID" value="ODQ67182.1"/>
    <property type="molecule type" value="Genomic_DNA"/>
</dbReference>
<name>A0A1E3PQJ1_9ASCO</name>
<keyword evidence="4" id="KW-1185">Reference proteome</keyword>
<evidence type="ECO:0000259" key="2">
    <source>
        <dbReference type="Pfam" id="PF01648"/>
    </source>
</evidence>
<dbReference type="Proteomes" id="UP000095009">
    <property type="component" value="Unassembled WGS sequence"/>
</dbReference>
<organism evidence="3 4">
    <name type="scientific">Nadsonia fulvescens var. elongata DSM 6958</name>
    <dbReference type="NCBI Taxonomy" id="857566"/>
    <lineage>
        <taxon>Eukaryota</taxon>
        <taxon>Fungi</taxon>
        <taxon>Dikarya</taxon>
        <taxon>Ascomycota</taxon>
        <taxon>Saccharomycotina</taxon>
        <taxon>Dipodascomycetes</taxon>
        <taxon>Dipodascales</taxon>
        <taxon>Dipodascales incertae sedis</taxon>
        <taxon>Nadsonia</taxon>
    </lineage>
</organism>
<keyword evidence="1" id="KW-0808">Transferase</keyword>
<dbReference type="InterPro" id="IPR008278">
    <property type="entry name" value="4-PPantetheinyl_Trfase_dom"/>
</dbReference>
<dbReference type="GO" id="GO:0000287">
    <property type="term" value="F:magnesium ion binding"/>
    <property type="evidence" value="ECO:0007669"/>
    <property type="project" value="InterPro"/>
</dbReference>
<dbReference type="InterPro" id="IPR037143">
    <property type="entry name" value="4-PPantetheinyl_Trfase_dom_sf"/>
</dbReference>
<reference evidence="3 4" key="1">
    <citation type="journal article" date="2016" name="Proc. Natl. Acad. Sci. U.S.A.">
        <title>Comparative genomics of biotechnologically important yeasts.</title>
        <authorList>
            <person name="Riley R."/>
            <person name="Haridas S."/>
            <person name="Wolfe K.H."/>
            <person name="Lopes M.R."/>
            <person name="Hittinger C.T."/>
            <person name="Goeker M."/>
            <person name="Salamov A.A."/>
            <person name="Wisecaver J.H."/>
            <person name="Long T.M."/>
            <person name="Calvey C.H."/>
            <person name="Aerts A.L."/>
            <person name="Barry K.W."/>
            <person name="Choi C."/>
            <person name="Clum A."/>
            <person name="Coughlan A.Y."/>
            <person name="Deshpande S."/>
            <person name="Douglass A.P."/>
            <person name="Hanson S.J."/>
            <person name="Klenk H.-P."/>
            <person name="LaButti K.M."/>
            <person name="Lapidus A."/>
            <person name="Lindquist E.A."/>
            <person name="Lipzen A.M."/>
            <person name="Meier-Kolthoff J.P."/>
            <person name="Ohm R.A."/>
            <person name="Otillar R.P."/>
            <person name="Pangilinan J.L."/>
            <person name="Peng Y."/>
            <person name="Rokas A."/>
            <person name="Rosa C.A."/>
            <person name="Scheuner C."/>
            <person name="Sibirny A.A."/>
            <person name="Slot J.C."/>
            <person name="Stielow J.B."/>
            <person name="Sun H."/>
            <person name="Kurtzman C.P."/>
            <person name="Blackwell M."/>
            <person name="Grigoriev I.V."/>
            <person name="Jeffries T.W."/>
        </authorList>
    </citation>
    <scope>NUCLEOTIDE SEQUENCE [LARGE SCALE GENOMIC DNA]</scope>
    <source>
        <strain evidence="3 4">DSM 6958</strain>
    </source>
</reference>
<feature type="domain" description="4'-phosphopantetheinyl transferase" evidence="2">
    <location>
        <begin position="7"/>
        <end position="119"/>
    </location>
</feature>
<proteinExistence type="predicted"/>
<accession>A0A1E3PQJ1</accession>
<dbReference type="Gene3D" id="3.90.470.20">
    <property type="entry name" value="4'-phosphopantetheinyl transferase domain"/>
    <property type="match status" value="1"/>
</dbReference>
<evidence type="ECO:0000313" key="4">
    <source>
        <dbReference type="Proteomes" id="UP000095009"/>
    </source>
</evidence>
<dbReference type="Pfam" id="PF01648">
    <property type="entry name" value="ACPS"/>
    <property type="match status" value="1"/>
</dbReference>
<dbReference type="AlphaFoldDB" id="A0A1E3PQJ1"/>
<protein>
    <recommendedName>
        <fullName evidence="2">4'-phosphopantetheinyl transferase domain-containing protein</fullName>
    </recommendedName>
</protein>
<dbReference type="OrthoDB" id="15433at2759"/>
<dbReference type="GO" id="GO:0008897">
    <property type="term" value="F:holo-[acyl-carrier-protein] synthase activity"/>
    <property type="evidence" value="ECO:0007669"/>
    <property type="project" value="InterPro"/>
</dbReference>
<dbReference type="SUPFAM" id="SSF56214">
    <property type="entry name" value="4'-phosphopantetheinyl transferase"/>
    <property type="match status" value="1"/>
</dbReference>
<evidence type="ECO:0000313" key="3">
    <source>
        <dbReference type="EMBL" id="ODQ67182.1"/>
    </source>
</evidence>
<sequence length="156" mass="17809">MATLGHGVDILRNARIRRILASKYCDRFVKRILHPQHELPQFQQMAMQTSKIPSFSEVCNSIDQSSSTVSLLDRKCRLLSSTFAAKEALFKSLDAEDQQTFTFKDWYRVSNSGVAASRVLLNPKYSKINGERFIWSISHDGEYTIGSVIRTELFSQ</sequence>